<dbReference type="InterPro" id="IPR001789">
    <property type="entry name" value="Sig_transdc_resp-reg_receiver"/>
</dbReference>
<keyword evidence="6" id="KW-0472">Membrane</keyword>
<dbReference type="Pfam" id="PF02518">
    <property type="entry name" value="HATPase_c"/>
    <property type="match status" value="1"/>
</dbReference>
<dbReference type="PROSITE" id="PS50110">
    <property type="entry name" value="RESPONSE_REGULATORY"/>
    <property type="match status" value="1"/>
</dbReference>
<dbReference type="InterPro" id="IPR011006">
    <property type="entry name" value="CheY-like_superfamily"/>
</dbReference>
<accession>A0A3B1BJV0</accession>
<dbReference type="InterPro" id="IPR036097">
    <property type="entry name" value="HisK_dim/P_sf"/>
</dbReference>
<dbReference type="GO" id="GO:0007234">
    <property type="term" value="P:osmosensory signaling via phosphorelay pathway"/>
    <property type="evidence" value="ECO:0007669"/>
    <property type="project" value="TreeGrafter"/>
</dbReference>
<evidence type="ECO:0000256" key="1">
    <source>
        <dbReference type="ARBA" id="ARBA00000085"/>
    </source>
</evidence>
<dbReference type="PANTHER" id="PTHR42878">
    <property type="entry name" value="TWO-COMPONENT HISTIDINE KINASE"/>
    <property type="match status" value="1"/>
</dbReference>
<evidence type="ECO:0000259" key="8">
    <source>
        <dbReference type="PROSITE" id="PS50110"/>
    </source>
</evidence>
<name>A0A3B1BJV0_9ZZZZ</name>
<evidence type="ECO:0000259" key="7">
    <source>
        <dbReference type="PROSITE" id="PS50109"/>
    </source>
</evidence>
<dbReference type="Pfam" id="PF00072">
    <property type="entry name" value="Response_reg"/>
    <property type="match status" value="1"/>
</dbReference>
<dbReference type="InterPro" id="IPR050351">
    <property type="entry name" value="BphY/WalK/GraS-like"/>
</dbReference>
<dbReference type="SMART" id="SM00387">
    <property type="entry name" value="HATPase_c"/>
    <property type="match status" value="1"/>
</dbReference>
<dbReference type="InterPro" id="IPR036890">
    <property type="entry name" value="HATPase_C_sf"/>
</dbReference>
<dbReference type="Gene3D" id="3.30.565.10">
    <property type="entry name" value="Histidine kinase-like ATPase, C-terminal domain"/>
    <property type="match status" value="1"/>
</dbReference>
<dbReference type="EC" id="2.7.13.3" evidence="2"/>
<protein>
    <recommendedName>
        <fullName evidence="2">histidine kinase</fullName>
        <ecNumber evidence="2">2.7.13.3</ecNumber>
    </recommendedName>
</protein>
<dbReference type="InterPro" id="IPR003661">
    <property type="entry name" value="HisK_dim/P_dom"/>
</dbReference>
<dbReference type="EMBL" id="UOFY01000075">
    <property type="protein sequence ID" value="VAX11698.1"/>
    <property type="molecule type" value="Genomic_DNA"/>
</dbReference>
<evidence type="ECO:0000256" key="2">
    <source>
        <dbReference type="ARBA" id="ARBA00012438"/>
    </source>
</evidence>
<reference evidence="10" key="1">
    <citation type="submission" date="2018-06" db="EMBL/GenBank/DDBJ databases">
        <authorList>
            <person name="Zhirakovskaya E."/>
        </authorList>
    </citation>
    <scope>NUCLEOTIDE SEQUENCE</scope>
</reference>
<dbReference type="GO" id="GO:0030295">
    <property type="term" value="F:protein kinase activator activity"/>
    <property type="evidence" value="ECO:0007669"/>
    <property type="project" value="TreeGrafter"/>
</dbReference>
<dbReference type="Gene3D" id="1.10.287.130">
    <property type="match status" value="1"/>
</dbReference>
<evidence type="ECO:0000256" key="5">
    <source>
        <dbReference type="ARBA" id="ARBA00022777"/>
    </source>
</evidence>
<dbReference type="SMART" id="SM00091">
    <property type="entry name" value="PAS"/>
    <property type="match status" value="1"/>
</dbReference>
<dbReference type="SUPFAM" id="SSF52172">
    <property type="entry name" value="CheY-like"/>
    <property type="match status" value="1"/>
</dbReference>
<dbReference type="FunFam" id="1.10.287.130:FF:000070">
    <property type="entry name" value="Histidine kinase sensor protein"/>
    <property type="match status" value="1"/>
</dbReference>
<dbReference type="InterPro" id="IPR003594">
    <property type="entry name" value="HATPase_dom"/>
</dbReference>
<dbReference type="Gene3D" id="3.30.450.20">
    <property type="entry name" value="PAS domain"/>
    <property type="match status" value="1"/>
</dbReference>
<dbReference type="GO" id="GO:0016020">
    <property type="term" value="C:membrane"/>
    <property type="evidence" value="ECO:0007669"/>
    <property type="project" value="UniProtKB-SubCell"/>
</dbReference>
<dbReference type="PANTHER" id="PTHR42878:SF15">
    <property type="entry name" value="BACTERIOPHYTOCHROME"/>
    <property type="match status" value="1"/>
</dbReference>
<dbReference type="SMART" id="SM00388">
    <property type="entry name" value="HisKA"/>
    <property type="match status" value="1"/>
</dbReference>
<keyword evidence="5" id="KW-0418">Kinase</keyword>
<keyword evidence="3" id="KW-0597">Phosphoprotein</keyword>
<dbReference type="NCBIfam" id="TIGR00229">
    <property type="entry name" value="sensory_box"/>
    <property type="match status" value="1"/>
</dbReference>
<dbReference type="PRINTS" id="PR00344">
    <property type="entry name" value="BCTRLSENSOR"/>
</dbReference>
<dbReference type="FunFam" id="3.30.565.10:FF:000006">
    <property type="entry name" value="Sensor histidine kinase WalK"/>
    <property type="match status" value="1"/>
</dbReference>
<feature type="domain" description="PAS" evidence="9">
    <location>
        <begin position="161"/>
        <end position="231"/>
    </location>
</feature>
<evidence type="ECO:0000313" key="10">
    <source>
        <dbReference type="EMBL" id="VAX11698.1"/>
    </source>
</evidence>
<dbReference type="SMART" id="SM00448">
    <property type="entry name" value="REC"/>
    <property type="match status" value="1"/>
</dbReference>
<dbReference type="InterPro" id="IPR000014">
    <property type="entry name" value="PAS"/>
</dbReference>
<dbReference type="GO" id="GO:0000156">
    <property type="term" value="F:phosphorelay response regulator activity"/>
    <property type="evidence" value="ECO:0007669"/>
    <property type="project" value="TreeGrafter"/>
</dbReference>
<dbReference type="SUPFAM" id="SSF55785">
    <property type="entry name" value="PYP-like sensor domain (PAS domain)"/>
    <property type="match status" value="1"/>
</dbReference>
<dbReference type="InterPro" id="IPR005467">
    <property type="entry name" value="His_kinase_dom"/>
</dbReference>
<dbReference type="PROSITE" id="PS50109">
    <property type="entry name" value="HIS_KIN"/>
    <property type="match status" value="1"/>
</dbReference>
<dbReference type="CDD" id="cd19920">
    <property type="entry name" value="REC_PA4781-like"/>
    <property type="match status" value="1"/>
</dbReference>
<comment type="catalytic activity">
    <reaction evidence="1">
        <text>ATP + protein L-histidine = ADP + protein N-phospho-L-histidine.</text>
        <dbReference type="EC" id="2.7.13.3"/>
    </reaction>
</comment>
<dbReference type="SUPFAM" id="SSF55874">
    <property type="entry name" value="ATPase domain of HSP90 chaperone/DNA topoisomerase II/histidine kinase"/>
    <property type="match status" value="1"/>
</dbReference>
<dbReference type="InterPro" id="IPR035965">
    <property type="entry name" value="PAS-like_dom_sf"/>
</dbReference>
<dbReference type="Gene3D" id="3.40.50.2300">
    <property type="match status" value="1"/>
</dbReference>
<dbReference type="PROSITE" id="PS50112">
    <property type="entry name" value="PAS"/>
    <property type="match status" value="1"/>
</dbReference>
<dbReference type="Pfam" id="PF00512">
    <property type="entry name" value="HisKA"/>
    <property type="match status" value="1"/>
</dbReference>
<feature type="domain" description="Response regulatory" evidence="8">
    <location>
        <begin position="15"/>
        <end position="131"/>
    </location>
</feature>
<gene>
    <name evidence="10" type="ORF">MNBD_GAMMA25-2128</name>
</gene>
<evidence type="ECO:0000256" key="3">
    <source>
        <dbReference type="ARBA" id="ARBA00022553"/>
    </source>
</evidence>
<dbReference type="InterPro" id="IPR004358">
    <property type="entry name" value="Sig_transdc_His_kin-like_C"/>
</dbReference>
<keyword evidence="4" id="KW-0808">Transferase</keyword>
<evidence type="ECO:0000259" key="9">
    <source>
        <dbReference type="PROSITE" id="PS50112"/>
    </source>
</evidence>
<sequence length="534" mass="60844">MPEQTSIPLQNAPGNILIVDDTPANLRLLNQLLSSHGHKVRAVTGGLQTLKAIEKEIPELILLDIRMPDMDGFEVCRRIKENSNWNKIPIIFISAASEAKDRVTAFQVGGADYVSKPFQTEELYARVSHQLNIGRLTSALESKIEHEVKERKHKETLLTESENFSRKIIESAQEAIITIDNKSYIRNFNPSACKLFGYTLNEILGKSVTLLMPKKYQQLHLHGLNNYLSTGKKYLLDNGPRELTGVRKDGSQFPLEINISELVLEEQMFVAMLYDISDRVAVQNESKRINDELEKRVQERTLQLEESNKEMETFCHSVSHDLRAPLRSINGFSEILIEDYHDKLDDEGCNHLQRVKSAASNMDDLINGMLLLSHLGRQKMSNSRINLSALAEQVANDLQETEPEHKVEFKIKPDMTVHADFQLLNIMLTNLIGNAWKYSHHEAQPRIEIGQTEHQGKEAYFIRDNGVGFNMEHADKLFVIFRRLHSDKKFIGTGVGLATVSRILKRHNGTIWAESYINEGATFYFTLPDNADER</sequence>
<dbReference type="SUPFAM" id="SSF47384">
    <property type="entry name" value="Homodimeric domain of signal transducing histidine kinase"/>
    <property type="match status" value="1"/>
</dbReference>
<dbReference type="Pfam" id="PF13426">
    <property type="entry name" value="PAS_9"/>
    <property type="match status" value="1"/>
</dbReference>
<evidence type="ECO:0000256" key="6">
    <source>
        <dbReference type="ARBA" id="ARBA00023136"/>
    </source>
</evidence>
<evidence type="ECO:0000256" key="4">
    <source>
        <dbReference type="ARBA" id="ARBA00022679"/>
    </source>
</evidence>
<proteinExistence type="predicted"/>
<feature type="domain" description="Histidine kinase" evidence="7">
    <location>
        <begin position="317"/>
        <end position="531"/>
    </location>
</feature>
<dbReference type="GO" id="GO:0000155">
    <property type="term" value="F:phosphorelay sensor kinase activity"/>
    <property type="evidence" value="ECO:0007669"/>
    <property type="project" value="InterPro"/>
</dbReference>
<dbReference type="CDD" id="cd00130">
    <property type="entry name" value="PAS"/>
    <property type="match status" value="1"/>
</dbReference>
<organism evidence="10">
    <name type="scientific">hydrothermal vent metagenome</name>
    <dbReference type="NCBI Taxonomy" id="652676"/>
    <lineage>
        <taxon>unclassified sequences</taxon>
        <taxon>metagenomes</taxon>
        <taxon>ecological metagenomes</taxon>
    </lineage>
</organism>
<dbReference type="AlphaFoldDB" id="A0A3B1BJV0"/>
<dbReference type="CDD" id="cd00082">
    <property type="entry name" value="HisKA"/>
    <property type="match status" value="1"/>
</dbReference>